<accession>A0ACC2TKH3</accession>
<keyword evidence="2" id="KW-1185">Reference proteome</keyword>
<comment type="caution">
    <text evidence="1">The sequence shown here is derived from an EMBL/GenBank/DDBJ whole genome shotgun (WGS) entry which is preliminary data.</text>
</comment>
<sequence>MSSSNTNQVNELFPGLDKITQGYTGSLNSEASVYGYSQPAGSSASTTQKCVFSPLSSSMALFAHHAQTAANPNNIAILASRASHLSHGITNGSPNPETANQIALSGSQGRHTLPSANQPARCRRKLITPEIVLEMVEKQRIVMNDILILVLKTQELNPNSLKAD</sequence>
<gene>
    <name evidence="1" type="ORF">DSO57_1039577</name>
</gene>
<reference evidence="1" key="1">
    <citation type="submission" date="2022-04" db="EMBL/GenBank/DDBJ databases">
        <title>Genome of the entomopathogenic fungus Entomophthora muscae.</title>
        <authorList>
            <person name="Elya C."/>
            <person name="Lovett B.R."/>
            <person name="Lee E."/>
            <person name="Macias A.M."/>
            <person name="Hajek A.E."/>
            <person name="De Bivort B.L."/>
            <person name="Kasson M.T."/>
            <person name="De Fine Licht H.H."/>
            <person name="Stajich J.E."/>
        </authorList>
    </citation>
    <scope>NUCLEOTIDE SEQUENCE</scope>
    <source>
        <strain evidence="1">Berkeley</strain>
    </source>
</reference>
<name>A0ACC2TKH3_9FUNG</name>
<proteinExistence type="predicted"/>
<evidence type="ECO:0000313" key="2">
    <source>
        <dbReference type="Proteomes" id="UP001165960"/>
    </source>
</evidence>
<evidence type="ECO:0000313" key="1">
    <source>
        <dbReference type="EMBL" id="KAJ9075095.1"/>
    </source>
</evidence>
<dbReference type="Proteomes" id="UP001165960">
    <property type="component" value="Unassembled WGS sequence"/>
</dbReference>
<dbReference type="EMBL" id="QTSX02002839">
    <property type="protein sequence ID" value="KAJ9075095.1"/>
    <property type="molecule type" value="Genomic_DNA"/>
</dbReference>
<protein>
    <submittedName>
        <fullName evidence="1">Uncharacterized protein</fullName>
    </submittedName>
</protein>
<organism evidence="1 2">
    <name type="scientific">Entomophthora muscae</name>
    <dbReference type="NCBI Taxonomy" id="34485"/>
    <lineage>
        <taxon>Eukaryota</taxon>
        <taxon>Fungi</taxon>
        <taxon>Fungi incertae sedis</taxon>
        <taxon>Zoopagomycota</taxon>
        <taxon>Entomophthoromycotina</taxon>
        <taxon>Entomophthoromycetes</taxon>
        <taxon>Entomophthorales</taxon>
        <taxon>Entomophthoraceae</taxon>
        <taxon>Entomophthora</taxon>
    </lineage>
</organism>